<keyword evidence="5" id="KW-1185">Reference proteome</keyword>
<evidence type="ECO:0000256" key="2">
    <source>
        <dbReference type="ARBA" id="ARBA00022801"/>
    </source>
</evidence>
<comment type="similarity">
    <text evidence="1 3">Belongs to the 5'(3')-deoxyribonucleotidase family.</text>
</comment>
<sequence length="186" mass="21594">MHIAIDLDNTVLDATTAHITYYNRASGKALTAADIQDFYIYRSYGWNQEERDIIYAKHGHDIHWHSAPYPNAADSLRQLSLQHELSIITARPMLFRDVTIDWLNHHKFTYTNISFDENKLEACIAAKVDVLIDDAPHYAEEFARMRKPIILYDQPYNRAVTSEFVLRAANWVEVNRHIQHLATGLK</sequence>
<dbReference type="InterPro" id="IPR036412">
    <property type="entry name" value="HAD-like_sf"/>
</dbReference>
<dbReference type="InterPro" id="IPR010708">
    <property type="entry name" value="5'(3')-deoxyribonucleotidase"/>
</dbReference>
<protein>
    <recommendedName>
        <fullName evidence="3">Nucleotidase</fullName>
        <ecNumber evidence="3">3.1.3.-</ecNumber>
    </recommendedName>
</protein>
<dbReference type="EMBL" id="JAGKSP010000007">
    <property type="protein sequence ID" value="MBP3964647.1"/>
    <property type="molecule type" value="Genomic_DNA"/>
</dbReference>
<dbReference type="Pfam" id="PF06941">
    <property type="entry name" value="NT5C"/>
    <property type="match status" value="1"/>
</dbReference>
<accession>A0ABS5CFI7</accession>
<proteinExistence type="inferred from homology"/>
<organism evidence="4 5">
    <name type="scientific">Paenibacillus lignilyticus</name>
    <dbReference type="NCBI Taxonomy" id="1172615"/>
    <lineage>
        <taxon>Bacteria</taxon>
        <taxon>Bacillati</taxon>
        <taxon>Bacillota</taxon>
        <taxon>Bacilli</taxon>
        <taxon>Bacillales</taxon>
        <taxon>Paenibacillaceae</taxon>
        <taxon>Paenibacillus</taxon>
    </lineage>
</organism>
<dbReference type="InterPro" id="IPR023214">
    <property type="entry name" value="HAD_sf"/>
</dbReference>
<dbReference type="PANTHER" id="PTHR35134:SF2">
    <property type="entry name" value="NUCLEOTIDASE YQFW-RELATED"/>
    <property type="match status" value="1"/>
</dbReference>
<evidence type="ECO:0000256" key="1">
    <source>
        <dbReference type="ARBA" id="ARBA00009589"/>
    </source>
</evidence>
<reference evidence="4 5" key="1">
    <citation type="submission" date="2021-04" db="EMBL/GenBank/DDBJ databases">
        <title>Paenibacillus sp. DLE-14 whole genome sequence.</title>
        <authorList>
            <person name="Ham Y.J."/>
        </authorList>
    </citation>
    <scope>NUCLEOTIDE SEQUENCE [LARGE SCALE GENOMIC DNA]</scope>
    <source>
        <strain evidence="4 5">DLE-14</strain>
    </source>
</reference>
<dbReference type="PIRSF" id="PIRSF021362">
    <property type="entry name" value="UCP021362_HAD"/>
    <property type="match status" value="1"/>
</dbReference>
<dbReference type="InterPro" id="IPR052419">
    <property type="entry name" value="5_3-deoxyribonucleotidase-like"/>
</dbReference>
<dbReference type="RefSeq" id="WP_210660384.1">
    <property type="nucleotide sequence ID" value="NZ_JAGKSP010000007.1"/>
</dbReference>
<dbReference type="EC" id="3.1.3.-" evidence="3"/>
<evidence type="ECO:0000313" key="5">
    <source>
        <dbReference type="Proteomes" id="UP000673394"/>
    </source>
</evidence>
<dbReference type="Gene3D" id="3.40.50.1000">
    <property type="entry name" value="HAD superfamily/HAD-like"/>
    <property type="match status" value="1"/>
</dbReference>
<comment type="caution">
    <text evidence="4">The sequence shown here is derived from an EMBL/GenBank/DDBJ whole genome shotgun (WGS) entry which is preliminary data.</text>
</comment>
<gene>
    <name evidence="4" type="ORF">I8J30_18155</name>
</gene>
<dbReference type="Proteomes" id="UP000673394">
    <property type="component" value="Unassembled WGS sequence"/>
</dbReference>
<dbReference type="SUPFAM" id="SSF56784">
    <property type="entry name" value="HAD-like"/>
    <property type="match status" value="1"/>
</dbReference>
<evidence type="ECO:0000313" key="4">
    <source>
        <dbReference type="EMBL" id="MBP3964647.1"/>
    </source>
</evidence>
<evidence type="ECO:0000256" key="3">
    <source>
        <dbReference type="PIRNR" id="PIRNR021362"/>
    </source>
</evidence>
<keyword evidence="2 3" id="KW-0378">Hydrolase</keyword>
<dbReference type="InterPro" id="IPR009206">
    <property type="entry name" value="Nucleotidase_putative"/>
</dbReference>
<name>A0ABS5CFI7_9BACL</name>
<dbReference type="PANTHER" id="PTHR35134">
    <property type="entry name" value="NUCLEOTIDASE YQFW-RELATED"/>
    <property type="match status" value="1"/>
</dbReference>